<dbReference type="Proteomes" id="UP000829685">
    <property type="component" value="Unassembled WGS sequence"/>
</dbReference>
<comment type="caution">
    <text evidence="1">The sequence shown here is derived from an EMBL/GenBank/DDBJ whole genome shotgun (WGS) entry which is preliminary data.</text>
</comment>
<dbReference type="AlphaFoldDB" id="A0A9Q0AJ63"/>
<evidence type="ECO:0000313" key="1">
    <source>
        <dbReference type="EMBL" id="KAI1856022.1"/>
    </source>
</evidence>
<sequence length="193" mass="21796">MATSSAMQPTVPYTFAQKLTERPLPGTICWLPPRAVGVGCRPEEGAFNHPVVVVSPYDHGDHDLVDVYLLTSFGGRPIEETNRPPAVMMYYVPIHPAGANPTIGSVMLELMSGRLSKNSYVQVHERYTFYWNELQRYPANGSMRLTKNSYQVMMGEGGKDTTELVRKHRRGLEYYGHERITLHFGIILNLNIL</sequence>
<dbReference type="PANTHER" id="PTHR37048">
    <property type="entry name" value="QUESTIONABLE PROTEIN"/>
    <property type="match status" value="1"/>
</dbReference>
<gene>
    <name evidence="1" type="ORF">JX265_011919</name>
</gene>
<reference evidence="1" key="1">
    <citation type="submission" date="2021-03" db="EMBL/GenBank/DDBJ databases">
        <title>Revisited historic fungal species revealed as producer of novel bioactive compounds through whole genome sequencing and comparative genomics.</title>
        <authorList>
            <person name="Vignolle G.A."/>
            <person name="Hochenegger N."/>
            <person name="Mach R.L."/>
            <person name="Mach-Aigner A.R."/>
            <person name="Javad Rahimi M."/>
            <person name="Salim K.A."/>
            <person name="Chan C.M."/>
            <person name="Lim L.B.L."/>
            <person name="Cai F."/>
            <person name="Druzhinina I.S."/>
            <person name="U'Ren J.M."/>
            <person name="Derntl C."/>
        </authorList>
    </citation>
    <scope>NUCLEOTIDE SEQUENCE</scope>
    <source>
        <strain evidence="1">TUCIM 5799</strain>
    </source>
</reference>
<evidence type="ECO:0000313" key="2">
    <source>
        <dbReference type="Proteomes" id="UP000829685"/>
    </source>
</evidence>
<keyword evidence="2" id="KW-1185">Reference proteome</keyword>
<protein>
    <submittedName>
        <fullName evidence="1">Uncharacterized protein</fullName>
    </submittedName>
</protein>
<proteinExistence type="predicted"/>
<dbReference type="PANTHER" id="PTHR37048:SF2">
    <property type="entry name" value="QUESTIONABLE PROTEIN"/>
    <property type="match status" value="1"/>
</dbReference>
<accession>A0A9Q0AJ63</accession>
<dbReference type="EMBL" id="JAFIMR010000047">
    <property type="protein sequence ID" value="KAI1856022.1"/>
    <property type="molecule type" value="Genomic_DNA"/>
</dbReference>
<name>A0A9Q0AJ63_9PEZI</name>
<organism evidence="1 2">
    <name type="scientific">Neoarthrinium moseri</name>
    <dbReference type="NCBI Taxonomy" id="1658444"/>
    <lineage>
        <taxon>Eukaryota</taxon>
        <taxon>Fungi</taxon>
        <taxon>Dikarya</taxon>
        <taxon>Ascomycota</taxon>
        <taxon>Pezizomycotina</taxon>
        <taxon>Sordariomycetes</taxon>
        <taxon>Xylariomycetidae</taxon>
        <taxon>Amphisphaeriales</taxon>
        <taxon>Apiosporaceae</taxon>
        <taxon>Neoarthrinium</taxon>
    </lineage>
</organism>